<proteinExistence type="predicted"/>
<dbReference type="STRING" id="1588748.HMPREF3182_00871"/>
<comment type="caution">
    <text evidence="1">The sequence shown here is derived from an EMBL/GenBank/DDBJ whole genome shotgun (WGS) entry which is preliminary data.</text>
</comment>
<dbReference type="AlphaFoldDB" id="A0A134CFV0"/>
<reference evidence="2" key="1">
    <citation type="submission" date="2016-01" db="EMBL/GenBank/DDBJ databases">
        <authorList>
            <person name="Mitreva M."/>
            <person name="Pepin K.H."/>
            <person name="Mihindukulasuriya K.A."/>
            <person name="Fulton R."/>
            <person name="Fronick C."/>
            <person name="O'Laughlin M."/>
            <person name="Miner T."/>
            <person name="Herter B."/>
            <person name="Rosa B.A."/>
            <person name="Cordes M."/>
            <person name="Tomlinson C."/>
            <person name="Wollam A."/>
            <person name="Palsikar V.B."/>
            <person name="Mardis E.R."/>
            <person name="Wilson R.K."/>
        </authorList>
    </citation>
    <scope>NUCLEOTIDE SEQUENCE [LARGE SCALE GENOMIC DNA]</scope>
    <source>
        <strain evidence="2">KA00182</strain>
    </source>
</reference>
<evidence type="ECO:0000313" key="2">
    <source>
        <dbReference type="Proteomes" id="UP000070160"/>
    </source>
</evidence>
<gene>
    <name evidence="1" type="ORF">HMPREF3182_00871</name>
</gene>
<organism evidence="1 2">
    <name type="scientific">Megasphaera hutchinsoni</name>
    <dbReference type="NCBI Taxonomy" id="1588748"/>
    <lineage>
        <taxon>Bacteria</taxon>
        <taxon>Bacillati</taxon>
        <taxon>Bacillota</taxon>
        <taxon>Negativicutes</taxon>
        <taxon>Veillonellales</taxon>
        <taxon>Veillonellaceae</taxon>
        <taxon>Megasphaera</taxon>
    </lineage>
</organism>
<name>A0A134CFV0_9FIRM</name>
<dbReference type="EMBL" id="LSDT01000042">
    <property type="protein sequence ID" value="KXB91049.1"/>
    <property type="molecule type" value="Genomic_DNA"/>
</dbReference>
<protein>
    <submittedName>
        <fullName evidence="1">Uncharacterized protein</fullName>
    </submittedName>
</protein>
<dbReference type="Proteomes" id="UP000070160">
    <property type="component" value="Unassembled WGS sequence"/>
</dbReference>
<evidence type="ECO:0000313" key="1">
    <source>
        <dbReference type="EMBL" id="KXB91049.1"/>
    </source>
</evidence>
<accession>A0A134CFV0</accession>
<keyword evidence="2" id="KW-1185">Reference proteome</keyword>
<sequence>MSFLQVGLAKGPDYTKYHLAGAMLSYIRHTESFNEGMYFVDESID</sequence>